<evidence type="ECO:0000313" key="8">
    <source>
        <dbReference type="Proteomes" id="UP000237000"/>
    </source>
</evidence>
<dbReference type="AlphaFoldDB" id="A0A2P5CU33"/>
<dbReference type="OrthoDB" id="1422693at2759"/>
<feature type="domain" description="Disease resistance protein RPS4B/Roq1-like leucine-rich repeats" evidence="6">
    <location>
        <begin position="170"/>
        <end position="259"/>
    </location>
</feature>
<organism evidence="7 8">
    <name type="scientific">Trema orientale</name>
    <name type="common">Charcoal tree</name>
    <name type="synonym">Celtis orientalis</name>
    <dbReference type="NCBI Taxonomy" id="63057"/>
    <lineage>
        <taxon>Eukaryota</taxon>
        <taxon>Viridiplantae</taxon>
        <taxon>Streptophyta</taxon>
        <taxon>Embryophyta</taxon>
        <taxon>Tracheophyta</taxon>
        <taxon>Spermatophyta</taxon>
        <taxon>Magnoliopsida</taxon>
        <taxon>eudicotyledons</taxon>
        <taxon>Gunneridae</taxon>
        <taxon>Pentapetalae</taxon>
        <taxon>rosids</taxon>
        <taxon>fabids</taxon>
        <taxon>Rosales</taxon>
        <taxon>Cannabaceae</taxon>
        <taxon>Trema</taxon>
    </lineage>
</organism>
<evidence type="ECO:0000259" key="5">
    <source>
        <dbReference type="Pfam" id="PF20160"/>
    </source>
</evidence>
<dbReference type="SUPFAM" id="SSF52058">
    <property type="entry name" value="L domain-like"/>
    <property type="match status" value="1"/>
</dbReference>
<dbReference type="InParanoid" id="A0A2P5CU33"/>
<sequence length="806" mass="93369">MSSNDLHSLPNKLAYLHWEEYPSESLPLIFGAQSLVELIMPNSKLKKLWSIVKHLTSLKKIDLSYSENLTDVGSLSQAPNLEYVYLEYCTSLREVTSHFRYLEKLRTLNLEGCTHVEKFPDLPVNIISVVLSGTRIEEVPTSIERLSYLQILCMRNCVRLVKLPTSICKLKSLENLSLSGCFKLARFPEILEPMENLSRLELERTAIEELPFSIKNLIGIQIFIPEGPKLIPCNQCKLGFSKCLSAFQIGQSKFERSRFKEPRAEPQFYREFRVPISKLQLPQDLPFNFPFKKQCPVMETLSISRAELTQSGASNFQLCGREFLFYNCLTIRRHNKWLQIDEDQADIRSFHKEIEHRTKVRRGCLEAEFGVCCEENEIPKWFHYQSETSSIRINFDMNILNTILGFAICAVVDFKDNYSDIRKFTLLCQAHFILNSGSMLSWDFYLQDHDCDAINCILDFFDDDDSESSSQSKNEGEENLTRHNITGALFDFSCVDENYEPLENCILKKCGIHPLFFKDAKKYGFVGDQETKDNEPSAQLFPFGFPLYVPPDLEVVSISSRTLAQRWNDTNNRKFLFYNFLELHEKVHNQGRAPYAKAFINEEDQVGAFYLGNEVPHWLSNIERRAPHTCITLPSNWLEPNLLGFVVCAVVEFQNNHCFERRYVKLQCRICNGIRDSTCHSAWHCFPNDRRGCFYGSMDGDRDKMSFNINHKFRWYLYGQDSNTLGTEDRSGHRFDFDINFAMWCVDENNERLRGCEIRQCGIHPLYADELGIIRENILGLIKPQEEDDTNSTEQSESSGIVGKYI</sequence>
<gene>
    <name evidence="7" type="ORF">TorRG33x02_272880</name>
</gene>
<dbReference type="Pfam" id="PF07725">
    <property type="entry name" value="LRR_3"/>
    <property type="match status" value="1"/>
</dbReference>
<dbReference type="InterPro" id="IPR011713">
    <property type="entry name" value="Leu-rich_rpt_3"/>
</dbReference>
<dbReference type="Proteomes" id="UP000237000">
    <property type="component" value="Unassembled WGS sequence"/>
</dbReference>
<dbReference type="GO" id="GO:0006952">
    <property type="term" value="P:defense response"/>
    <property type="evidence" value="ECO:0007669"/>
    <property type="project" value="InterPro"/>
</dbReference>
<evidence type="ECO:0000256" key="2">
    <source>
        <dbReference type="ARBA" id="ARBA00022737"/>
    </source>
</evidence>
<feature type="region of interest" description="Disordered" evidence="4">
    <location>
        <begin position="785"/>
        <end position="806"/>
    </location>
</feature>
<dbReference type="InterPro" id="IPR045344">
    <property type="entry name" value="C-JID"/>
</dbReference>
<comment type="caution">
    <text evidence="7">The sequence shown here is derived from an EMBL/GenBank/DDBJ whole genome shotgun (WGS) entry which is preliminary data.</text>
</comment>
<keyword evidence="3" id="KW-0611">Plant defense</keyword>
<keyword evidence="1" id="KW-0433">Leucine-rich repeat</keyword>
<dbReference type="Pfam" id="PF23286">
    <property type="entry name" value="LRR_13"/>
    <property type="match status" value="1"/>
</dbReference>
<keyword evidence="2" id="KW-0677">Repeat</keyword>
<dbReference type="InterPro" id="IPR032675">
    <property type="entry name" value="LRR_dom_sf"/>
</dbReference>
<feature type="domain" description="C-JID" evidence="5">
    <location>
        <begin position="374"/>
        <end position="446"/>
    </location>
</feature>
<dbReference type="PANTHER" id="PTHR11017:SF574">
    <property type="entry name" value="ADP-RIBOSYL CYCLASE_CYCLIC ADP-RIBOSE HYDROLASE"/>
    <property type="match status" value="1"/>
</dbReference>
<dbReference type="Pfam" id="PF20160">
    <property type="entry name" value="C-JID"/>
    <property type="match status" value="2"/>
</dbReference>
<dbReference type="Gene3D" id="3.80.10.10">
    <property type="entry name" value="Ribonuclease Inhibitor"/>
    <property type="match status" value="2"/>
</dbReference>
<proteinExistence type="predicted"/>
<dbReference type="PANTHER" id="PTHR11017">
    <property type="entry name" value="LEUCINE-RICH REPEAT-CONTAINING PROTEIN"/>
    <property type="match status" value="1"/>
</dbReference>
<name>A0A2P5CU33_TREOI</name>
<evidence type="ECO:0000256" key="1">
    <source>
        <dbReference type="ARBA" id="ARBA00022614"/>
    </source>
</evidence>
<evidence type="ECO:0000259" key="6">
    <source>
        <dbReference type="Pfam" id="PF23286"/>
    </source>
</evidence>
<dbReference type="InterPro" id="IPR044974">
    <property type="entry name" value="Disease_R_plants"/>
</dbReference>
<evidence type="ECO:0000313" key="7">
    <source>
        <dbReference type="EMBL" id="PON64540.1"/>
    </source>
</evidence>
<keyword evidence="8" id="KW-1185">Reference proteome</keyword>
<protein>
    <submittedName>
        <fullName evidence="7">Leucine-rich repeat</fullName>
    </submittedName>
</protein>
<reference evidence="8" key="1">
    <citation type="submission" date="2016-06" db="EMBL/GenBank/DDBJ databases">
        <title>Parallel loss of symbiosis genes in relatives of nitrogen-fixing non-legume Parasponia.</title>
        <authorList>
            <person name="Van Velzen R."/>
            <person name="Holmer R."/>
            <person name="Bu F."/>
            <person name="Rutten L."/>
            <person name="Van Zeijl A."/>
            <person name="Liu W."/>
            <person name="Santuari L."/>
            <person name="Cao Q."/>
            <person name="Sharma T."/>
            <person name="Shen D."/>
            <person name="Roswanjaya Y."/>
            <person name="Wardhani T."/>
            <person name="Kalhor M.S."/>
            <person name="Jansen J."/>
            <person name="Van den Hoogen J."/>
            <person name="Gungor B."/>
            <person name="Hartog M."/>
            <person name="Hontelez J."/>
            <person name="Verver J."/>
            <person name="Yang W.-C."/>
            <person name="Schijlen E."/>
            <person name="Repin R."/>
            <person name="Schilthuizen M."/>
            <person name="Schranz E."/>
            <person name="Heidstra R."/>
            <person name="Miyata K."/>
            <person name="Fedorova E."/>
            <person name="Kohlen W."/>
            <person name="Bisseling T."/>
            <person name="Smit S."/>
            <person name="Geurts R."/>
        </authorList>
    </citation>
    <scope>NUCLEOTIDE SEQUENCE [LARGE SCALE GENOMIC DNA]</scope>
    <source>
        <strain evidence="8">cv. RG33-2</strain>
    </source>
</reference>
<evidence type="ECO:0000256" key="4">
    <source>
        <dbReference type="SAM" id="MobiDB-lite"/>
    </source>
</evidence>
<dbReference type="InterPro" id="IPR058546">
    <property type="entry name" value="RPS4B/Roq1-like_LRR"/>
</dbReference>
<dbReference type="EMBL" id="JXTC01000327">
    <property type="protein sequence ID" value="PON64540.1"/>
    <property type="molecule type" value="Genomic_DNA"/>
</dbReference>
<feature type="domain" description="C-JID" evidence="5">
    <location>
        <begin position="612"/>
        <end position="771"/>
    </location>
</feature>
<evidence type="ECO:0000256" key="3">
    <source>
        <dbReference type="ARBA" id="ARBA00022821"/>
    </source>
</evidence>
<accession>A0A2P5CU33</accession>